<evidence type="ECO:0000259" key="1">
    <source>
        <dbReference type="Pfam" id="PF20400"/>
    </source>
</evidence>
<evidence type="ECO:0000313" key="2">
    <source>
        <dbReference type="EMBL" id="KAJ7653763.1"/>
    </source>
</evidence>
<dbReference type="Pfam" id="PF20400">
    <property type="entry name" value="BAR_4"/>
    <property type="match status" value="1"/>
</dbReference>
<feature type="domain" description="SLM1/RGC1-like BAR-like" evidence="1">
    <location>
        <begin position="5"/>
        <end position="64"/>
    </location>
</feature>
<dbReference type="EMBL" id="JARKIE010000332">
    <property type="protein sequence ID" value="KAJ7653763.1"/>
    <property type="molecule type" value="Genomic_DNA"/>
</dbReference>
<reference evidence="2" key="1">
    <citation type="submission" date="2023-03" db="EMBL/GenBank/DDBJ databases">
        <title>Massive genome expansion in bonnet fungi (Mycena s.s.) driven by repeated elements and novel gene families across ecological guilds.</title>
        <authorList>
            <consortium name="Lawrence Berkeley National Laboratory"/>
            <person name="Harder C.B."/>
            <person name="Miyauchi S."/>
            <person name="Viragh M."/>
            <person name="Kuo A."/>
            <person name="Thoen E."/>
            <person name="Andreopoulos B."/>
            <person name="Lu D."/>
            <person name="Skrede I."/>
            <person name="Drula E."/>
            <person name="Henrissat B."/>
            <person name="Morin E."/>
            <person name="Kohler A."/>
            <person name="Barry K."/>
            <person name="LaButti K."/>
            <person name="Morin E."/>
            <person name="Salamov A."/>
            <person name="Lipzen A."/>
            <person name="Mereny Z."/>
            <person name="Hegedus B."/>
            <person name="Baldrian P."/>
            <person name="Stursova M."/>
            <person name="Weitz H."/>
            <person name="Taylor A."/>
            <person name="Grigoriev I.V."/>
            <person name="Nagy L.G."/>
            <person name="Martin F."/>
            <person name="Kauserud H."/>
        </authorList>
    </citation>
    <scope>NUCLEOTIDE SEQUENCE</scope>
    <source>
        <strain evidence="2">CBHHK067</strain>
    </source>
</reference>
<comment type="caution">
    <text evidence="2">The sequence shown here is derived from an EMBL/GenBank/DDBJ whole genome shotgun (WGS) entry which is preliminary data.</text>
</comment>
<keyword evidence="3" id="KW-1185">Reference proteome</keyword>
<sequence>MHQLTKQNSMHFEEGIVHALQAMWQTYNEWQVCMGALIVSIHTELAAYIAHLTLHCKWLAFSKHRDHLLDPETCTRATTT</sequence>
<proteinExistence type="predicted"/>
<evidence type="ECO:0000313" key="3">
    <source>
        <dbReference type="Proteomes" id="UP001221757"/>
    </source>
</evidence>
<dbReference type="Proteomes" id="UP001221757">
    <property type="component" value="Unassembled WGS sequence"/>
</dbReference>
<dbReference type="AlphaFoldDB" id="A0AAD7G097"/>
<organism evidence="2 3">
    <name type="scientific">Mycena rosella</name>
    <name type="common">Pink bonnet</name>
    <name type="synonym">Agaricus rosellus</name>
    <dbReference type="NCBI Taxonomy" id="1033263"/>
    <lineage>
        <taxon>Eukaryota</taxon>
        <taxon>Fungi</taxon>
        <taxon>Dikarya</taxon>
        <taxon>Basidiomycota</taxon>
        <taxon>Agaricomycotina</taxon>
        <taxon>Agaricomycetes</taxon>
        <taxon>Agaricomycetidae</taxon>
        <taxon>Agaricales</taxon>
        <taxon>Marasmiineae</taxon>
        <taxon>Mycenaceae</taxon>
        <taxon>Mycena</taxon>
    </lineage>
</organism>
<gene>
    <name evidence="2" type="ORF">B0H17DRAFT_1214619</name>
</gene>
<accession>A0AAD7G097</accession>
<protein>
    <recommendedName>
        <fullName evidence="1">SLM1/RGC1-like BAR-like domain-containing protein</fullName>
    </recommendedName>
</protein>
<name>A0AAD7G097_MYCRO</name>
<dbReference type="InterPro" id="IPR046868">
    <property type="entry name" value="BAR_4"/>
</dbReference>